<dbReference type="EMBL" id="CP023147">
    <property type="protein sequence ID" value="ASW90899.1"/>
    <property type="molecule type" value="Genomic_DNA"/>
</dbReference>
<dbReference type="Proteomes" id="UP000216246">
    <property type="component" value="Chromosome"/>
</dbReference>
<dbReference type="GO" id="GO:0005886">
    <property type="term" value="C:plasma membrane"/>
    <property type="evidence" value="ECO:0007669"/>
    <property type="project" value="TreeGrafter"/>
</dbReference>
<evidence type="ECO:0000256" key="1">
    <source>
        <dbReference type="ARBA" id="ARBA00006739"/>
    </source>
</evidence>
<dbReference type="InterPro" id="IPR050256">
    <property type="entry name" value="Glycosyltransferase_2"/>
</dbReference>
<evidence type="ECO:0000313" key="4">
    <source>
        <dbReference type="EMBL" id="ASW90899.1"/>
    </source>
</evidence>
<keyword evidence="4" id="KW-0808">Transferase</keyword>
<protein>
    <submittedName>
        <fullName evidence="4">Glycosyl transferase</fullName>
    </submittedName>
</protein>
<accession>A0AAC9VV01</accession>
<sequence length="307" mass="34446">MKTVSIVIPVYYNAESLAPLFAELQKVENQLHERDCVMELIFVDDGSGDESLIELMKIKQQRPDTRIVKLTRNFGEVHAYKAGMKHVTGDCTAWLSADLQDPPELIIKMTDQWLAGSKFVIAPRQGRDDPPLTSLFSGTYHWLVRRMISKEYPKGGFVIMLLDASLVPYVRDSSKNVNTALLAYSLAPKPAMVPYQRQKRPHGKSRYTFAKKLTYFIDSILGFSVLPIRITSLVGFVVSLISFAYGSFTVVLAILGYRGFAGFPTLVALITFLLGLVIIILGVMGEYLWRIVDEVTARPEAVVDEVY</sequence>
<dbReference type="InterPro" id="IPR029044">
    <property type="entry name" value="Nucleotide-diphossugar_trans"/>
</dbReference>
<reference evidence="4 5" key="1">
    <citation type="submission" date="2017-08" db="EMBL/GenBank/DDBJ databases">
        <title>Phylogentic analysis of Mycobacterium avium complex whole genomes.</title>
        <authorList>
            <person name="Caverly L.J."/>
            <person name="Spilker T."/>
            <person name="LiPuma J."/>
        </authorList>
    </citation>
    <scope>NUCLEOTIDE SEQUENCE [LARGE SCALE GENOMIC DNA]</scope>
    <source>
        <strain evidence="4 5">FLAC0026</strain>
    </source>
</reference>
<dbReference type="KEGG" id="mmal:CKJ54_14225"/>
<dbReference type="SUPFAM" id="SSF53448">
    <property type="entry name" value="Nucleotide-diphospho-sugar transferases"/>
    <property type="match status" value="1"/>
</dbReference>
<name>A0AAC9VV01_9MYCO</name>
<keyword evidence="2" id="KW-0812">Transmembrane</keyword>
<dbReference type="PANTHER" id="PTHR48090">
    <property type="entry name" value="UNDECAPRENYL-PHOSPHATE 4-DEOXY-4-FORMAMIDO-L-ARABINOSE TRANSFERASE-RELATED"/>
    <property type="match status" value="1"/>
</dbReference>
<evidence type="ECO:0000256" key="2">
    <source>
        <dbReference type="SAM" id="Phobius"/>
    </source>
</evidence>
<dbReference type="GO" id="GO:0016740">
    <property type="term" value="F:transferase activity"/>
    <property type="evidence" value="ECO:0007669"/>
    <property type="project" value="UniProtKB-KW"/>
</dbReference>
<keyword evidence="2" id="KW-0472">Membrane</keyword>
<comment type="similarity">
    <text evidence="1">Belongs to the glycosyltransferase 2 family.</text>
</comment>
<evidence type="ECO:0000259" key="3">
    <source>
        <dbReference type="Pfam" id="PF00535"/>
    </source>
</evidence>
<feature type="transmembrane region" description="Helical" evidence="2">
    <location>
        <begin position="267"/>
        <end position="289"/>
    </location>
</feature>
<organism evidence="4 5">
    <name type="scientific">Mycobacterium marseillense</name>
    <dbReference type="NCBI Taxonomy" id="701042"/>
    <lineage>
        <taxon>Bacteria</taxon>
        <taxon>Bacillati</taxon>
        <taxon>Actinomycetota</taxon>
        <taxon>Actinomycetes</taxon>
        <taxon>Mycobacteriales</taxon>
        <taxon>Mycobacteriaceae</taxon>
        <taxon>Mycobacterium</taxon>
        <taxon>Mycobacterium avium complex (MAC)</taxon>
    </lineage>
</organism>
<dbReference type="Gene3D" id="3.90.550.10">
    <property type="entry name" value="Spore Coat Polysaccharide Biosynthesis Protein SpsA, Chain A"/>
    <property type="match status" value="1"/>
</dbReference>
<proteinExistence type="inferred from homology"/>
<dbReference type="Pfam" id="PF00535">
    <property type="entry name" value="Glycos_transf_2"/>
    <property type="match status" value="1"/>
</dbReference>
<feature type="domain" description="Glycosyltransferase 2-like" evidence="3">
    <location>
        <begin position="5"/>
        <end position="132"/>
    </location>
</feature>
<gene>
    <name evidence="4" type="ORF">CKJ54_14225</name>
</gene>
<feature type="transmembrane region" description="Helical" evidence="2">
    <location>
        <begin position="236"/>
        <end position="255"/>
    </location>
</feature>
<keyword evidence="2" id="KW-1133">Transmembrane helix</keyword>
<dbReference type="InterPro" id="IPR001173">
    <property type="entry name" value="Glyco_trans_2-like"/>
</dbReference>
<dbReference type="PANTHER" id="PTHR48090:SF8">
    <property type="entry name" value="GLYCOSYLTRANSFERASE CSBB-RELATED"/>
    <property type="match status" value="1"/>
</dbReference>
<evidence type="ECO:0000313" key="5">
    <source>
        <dbReference type="Proteomes" id="UP000216246"/>
    </source>
</evidence>
<dbReference type="AlphaFoldDB" id="A0AAC9VV01"/>
<dbReference type="RefSeq" id="WP_095577325.1">
    <property type="nucleotide sequence ID" value="NZ_CP023147.1"/>
</dbReference>